<accession>A0A7Y9WTI4</accession>
<sequence>MNGLHLSARIFPILQDETFSSYLHNMLILAGGEEARTLIERVRFDVRRTSPLLPSRLETIRAAIGGALPSTQQLIKQNTILPTLKLTLPTADYEEVHRHTALSPVSAVAMKAGLSCKVQRRYGSQASELFWSVGICPACLRDDENVQRRAFVRRAWMFSRLAACSKHKAPLLTTCLNCRRQDMPADTFEALSMFCRCGGSLVTRMDVGNDSVAGTEIRVSEALSAFFDCSDELSLDARHTQFVLRRKAETLGLVTDSFVRKKRLEELLHQRLDPGVLKRHRLEVHTIALPDFLRGKRPLRNPIHNAVLTAALYDSLEEFKSEMHDAQTFTAEKLIATTEKQVRKPESVVNDELVGRHMRKLRSFFEQHPDATRKQARISVAHSINTLNRFIPDIVEEILPARQKSCRNLARVREEIARRDAFFADEIRRRRAEFNRNPPPFKITQARLIDGLKNHRSIFVYPQEMPFTLAAIKECKETSQQYMMRKKMSWVSGQSMCQREVLD</sequence>
<keyword evidence="3" id="KW-1185">Reference proteome</keyword>
<dbReference type="Proteomes" id="UP000540929">
    <property type="component" value="Unassembled WGS sequence"/>
</dbReference>
<dbReference type="RefSeq" id="WP_179745756.1">
    <property type="nucleotide sequence ID" value="NZ_JACCAS010000002.1"/>
</dbReference>
<dbReference type="InterPro" id="IPR009492">
    <property type="entry name" value="TniQ"/>
</dbReference>
<comment type="caution">
    <text evidence="2">The sequence shown here is derived from an EMBL/GenBank/DDBJ whole genome shotgun (WGS) entry which is preliminary data.</text>
</comment>
<feature type="domain" description="TniQ" evidence="1">
    <location>
        <begin position="13"/>
        <end position="171"/>
    </location>
</feature>
<protein>
    <recommendedName>
        <fullName evidence="1">TniQ domain-containing protein</fullName>
    </recommendedName>
</protein>
<dbReference type="EMBL" id="JACCAS010000002">
    <property type="protein sequence ID" value="NYH26010.1"/>
    <property type="molecule type" value="Genomic_DNA"/>
</dbReference>
<evidence type="ECO:0000259" key="1">
    <source>
        <dbReference type="Pfam" id="PF06527"/>
    </source>
</evidence>
<gene>
    <name evidence="2" type="ORF">GGD40_005581</name>
</gene>
<dbReference type="AlphaFoldDB" id="A0A7Y9WTI4"/>
<evidence type="ECO:0000313" key="2">
    <source>
        <dbReference type="EMBL" id="NYH26010.1"/>
    </source>
</evidence>
<proteinExistence type="predicted"/>
<dbReference type="Pfam" id="PF06527">
    <property type="entry name" value="TniQ"/>
    <property type="match status" value="1"/>
</dbReference>
<organism evidence="2 3">
    <name type="scientific">Paraburkholderia bryophila</name>
    <dbReference type="NCBI Taxonomy" id="420952"/>
    <lineage>
        <taxon>Bacteria</taxon>
        <taxon>Pseudomonadati</taxon>
        <taxon>Pseudomonadota</taxon>
        <taxon>Betaproteobacteria</taxon>
        <taxon>Burkholderiales</taxon>
        <taxon>Burkholderiaceae</taxon>
        <taxon>Paraburkholderia</taxon>
    </lineage>
</organism>
<reference evidence="2 3" key="1">
    <citation type="submission" date="2020-07" db="EMBL/GenBank/DDBJ databases">
        <title>Exploring microbial biodiversity for novel pathways involved in the catabolism of aromatic compounds derived from lignin.</title>
        <authorList>
            <person name="Elkins J."/>
        </authorList>
    </citation>
    <scope>NUCLEOTIDE SEQUENCE [LARGE SCALE GENOMIC DNA]</scope>
    <source>
        <strain evidence="2 3">H2C3C</strain>
    </source>
</reference>
<evidence type="ECO:0000313" key="3">
    <source>
        <dbReference type="Proteomes" id="UP000540929"/>
    </source>
</evidence>
<name>A0A7Y9WTI4_9BURK</name>